<evidence type="ECO:0000256" key="1">
    <source>
        <dbReference type="ARBA" id="ARBA00009921"/>
    </source>
</evidence>
<name>A0ABD0YSJ2_9HEMI</name>
<dbReference type="Gene3D" id="3.30.420.10">
    <property type="entry name" value="Ribonuclease H-like superfamily/Ribonuclease H"/>
    <property type="match status" value="1"/>
</dbReference>
<dbReference type="NCBIfam" id="NF003765">
    <property type="entry name" value="PRK05359.1"/>
    <property type="match status" value="1"/>
</dbReference>
<organism evidence="6 7">
    <name type="scientific">Ranatra chinensis</name>
    <dbReference type="NCBI Taxonomy" id="642074"/>
    <lineage>
        <taxon>Eukaryota</taxon>
        <taxon>Metazoa</taxon>
        <taxon>Ecdysozoa</taxon>
        <taxon>Arthropoda</taxon>
        <taxon>Hexapoda</taxon>
        <taxon>Insecta</taxon>
        <taxon>Pterygota</taxon>
        <taxon>Neoptera</taxon>
        <taxon>Paraneoptera</taxon>
        <taxon>Hemiptera</taxon>
        <taxon>Heteroptera</taxon>
        <taxon>Panheteroptera</taxon>
        <taxon>Nepomorpha</taxon>
        <taxon>Nepidae</taxon>
        <taxon>Ranatrinae</taxon>
        <taxon>Ranatra</taxon>
    </lineage>
</organism>
<keyword evidence="4" id="KW-0269">Exonuclease</keyword>
<accession>A0ABD0YSJ2</accession>
<evidence type="ECO:0000313" key="6">
    <source>
        <dbReference type="EMBL" id="KAL1138954.1"/>
    </source>
</evidence>
<evidence type="ECO:0000259" key="5">
    <source>
        <dbReference type="SMART" id="SM00479"/>
    </source>
</evidence>
<gene>
    <name evidence="6" type="ORF">AAG570_009016</name>
</gene>
<evidence type="ECO:0000256" key="4">
    <source>
        <dbReference type="ARBA" id="ARBA00022839"/>
    </source>
</evidence>
<dbReference type="InterPro" id="IPR022894">
    <property type="entry name" value="Oligoribonuclease"/>
</dbReference>
<dbReference type="Pfam" id="PF00929">
    <property type="entry name" value="RNase_T"/>
    <property type="match status" value="1"/>
</dbReference>
<keyword evidence="7" id="KW-1185">Reference proteome</keyword>
<dbReference type="SUPFAM" id="SSF53098">
    <property type="entry name" value="Ribonuclease H-like"/>
    <property type="match status" value="1"/>
</dbReference>
<dbReference type="InterPro" id="IPR013520">
    <property type="entry name" value="Ribonucl_H"/>
</dbReference>
<dbReference type="EMBL" id="JBFDAA010000003">
    <property type="protein sequence ID" value="KAL1138954.1"/>
    <property type="molecule type" value="Genomic_DNA"/>
</dbReference>
<keyword evidence="2" id="KW-0540">Nuclease</keyword>
<reference evidence="6 7" key="1">
    <citation type="submission" date="2024-07" db="EMBL/GenBank/DDBJ databases">
        <title>Chromosome-level genome assembly of the water stick insect Ranatra chinensis (Heteroptera: Nepidae).</title>
        <authorList>
            <person name="Liu X."/>
        </authorList>
    </citation>
    <scope>NUCLEOTIDE SEQUENCE [LARGE SCALE GENOMIC DNA]</scope>
    <source>
        <strain evidence="6">Cailab_2021Rc</strain>
        <tissue evidence="6">Muscle</tissue>
    </source>
</reference>
<dbReference type="PANTHER" id="PTHR11046">
    <property type="entry name" value="OLIGORIBONUCLEASE, MITOCHONDRIAL"/>
    <property type="match status" value="1"/>
</dbReference>
<feature type="domain" description="Exonuclease" evidence="5">
    <location>
        <begin position="1"/>
        <end position="135"/>
    </location>
</feature>
<evidence type="ECO:0000256" key="2">
    <source>
        <dbReference type="ARBA" id="ARBA00022722"/>
    </source>
</evidence>
<dbReference type="CDD" id="cd06135">
    <property type="entry name" value="Orn"/>
    <property type="match status" value="1"/>
</dbReference>
<dbReference type="PANTHER" id="PTHR11046:SF0">
    <property type="entry name" value="OLIGORIBONUCLEASE, MITOCHONDRIAL"/>
    <property type="match status" value="1"/>
</dbReference>
<sequence length="135" mass="15270">MTGLDPETDHILEVACIITDGSLEVVARGPELIIHQPKKILDSMNSWCKEQHSKTGLIEASLNSKISVLDAENQLLDFVTKYTPPGKCPLGGNSVYMDKMFIMKYFPRVSSHCHYRLIDVSTIKELCRFIKHCFV</sequence>
<evidence type="ECO:0000256" key="3">
    <source>
        <dbReference type="ARBA" id="ARBA00022801"/>
    </source>
</evidence>
<dbReference type="SMART" id="SM00479">
    <property type="entry name" value="EXOIII"/>
    <property type="match status" value="1"/>
</dbReference>
<dbReference type="InterPro" id="IPR012337">
    <property type="entry name" value="RNaseH-like_sf"/>
</dbReference>
<keyword evidence="3" id="KW-0378">Hydrolase</keyword>
<protein>
    <recommendedName>
        <fullName evidence="5">Exonuclease domain-containing protein</fullName>
    </recommendedName>
</protein>
<evidence type="ECO:0000313" key="7">
    <source>
        <dbReference type="Proteomes" id="UP001558652"/>
    </source>
</evidence>
<proteinExistence type="inferred from homology"/>
<dbReference type="GO" id="GO:0004527">
    <property type="term" value="F:exonuclease activity"/>
    <property type="evidence" value="ECO:0007669"/>
    <property type="project" value="UniProtKB-KW"/>
</dbReference>
<comment type="caution">
    <text evidence="6">The sequence shown here is derived from an EMBL/GenBank/DDBJ whole genome shotgun (WGS) entry which is preliminary data.</text>
</comment>
<dbReference type="AlphaFoldDB" id="A0ABD0YSJ2"/>
<comment type="similarity">
    <text evidence="1">Belongs to the oligoribonuclease family.</text>
</comment>
<dbReference type="Proteomes" id="UP001558652">
    <property type="component" value="Unassembled WGS sequence"/>
</dbReference>
<dbReference type="InterPro" id="IPR036397">
    <property type="entry name" value="RNaseH_sf"/>
</dbReference>